<feature type="coiled-coil region" evidence="1">
    <location>
        <begin position="142"/>
        <end position="245"/>
    </location>
</feature>
<sequence length="270" mass="32575">MNSFQTIEEVNDYFEKQLESLYQNYTAKLQIVEKNKIQIYMTLQRQYEEQLIALEQRKQNEGNLLKQNSDLAVGKIKLLFENKIQIILEKYKSDYSEEVNGYRENKVEMLGQMQVEERVIFKHYQHQQMELLRQGGQSRQLVAGFEQKMDNLQSALLNLCEKYEHQFSLLEEKHEEKYELLEQMRDEAIEQLLDSEKASQNQLEDQLFEKLQNLNEKIEQQRDILEQELIEKEHSLEEMVNTERERIELDYEQKCNEVFEQQEQALAQFD</sequence>
<name>A0ABR8XSP3_9BACL</name>
<accession>A0ABR8XSP3</accession>
<keyword evidence="1" id="KW-0175">Coiled coil</keyword>
<feature type="coiled-coil region" evidence="1">
    <location>
        <begin position="15"/>
        <end position="64"/>
    </location>
</feature>
<keyword evidence="3" id="KW-1185">Reference proteome</keyword>
<dbReference type="Proteomes" id="UP000600565">
    <property type="component" value="Unassembled WGS sequence"/>
</dbReference>
<evidence type="ECO:0000256" key="1">
    <source>
        <dbReference type="SAM" id="Coils"/>
    </source>
</evidence>
<organism evidence="2 3">
    <name type="scientific">Solibacillus merdavium</name>
    <dbReference type="NCBI Taxonomy" id="2762218"/>
    <lineage>
        <taxon>Bacteria</taxon>
        <taxon>Bacillati</taxon>
        <taxon>Bacillota</taxon>
        <taxon>Bacilli</taxon>
        <taxon>Bacillales</taxon>
        <taxon>Caryophanaceae</taxon>
        <taxon>Solibacillus</taxon>
    </lineage>
</organism>
<protein>
    <submittedName>
        <fullName evidence="2">Uncharacterized protein</fullName>
    </submittedName>
</protein>
<gene>
    <name evidence="2" type="ORF">H9632_18050</name>
</gene>
<reference evidence="2 3" key="1">
    <citation type="submission" date="2020-08" db="EMBL/GenBank/DDBJ databases">
        <title>A Genomic Blueprint of the Chicken Gut Microbiome.</title>
        <authorList>
            <person name="Gilroy R."/>
            <person name="Ravi A."/>
            <person name="Getino M."/>
            <person name="Pursley I."/>
            <person name="Horton D.L."/>
            <person name="Alikhan N.-F."/>
            <person name="Baker D."/>
            <person name="Gharbi K."/>
            <person name="Hall N."/>
            <person name="Watson M."/>
            <person name="Adriaenssens E.M."/>
            <person name="Foster-Nyarko E."/>
            <person name="Jarju S."/>
            <person name="Secka A."/>
            <person name="Antonio M."/>
            <person name="Oren A."/>
            <person name="Chaudhuri R."/>
            <person name="La Ragione R.M."/>
            <person name="Hildebrand F."/>
            <person name="Pallen M.J."/>
        </authorList>
    </citation>
    <scope>NUCLEOTIDE SEQUENCE [LARGE SCALE GENOMIC DNA]</scope>
    <source>
        <strain evidence="2 3">Sa1YVA6</strain>
    </source>
</reference>
<dbReference type="EMBL" id="JACSPW010000028">
    <property type="protein sequence ID" value="MBD8034965.1"/>
    <property type="molecule type" value="Genomic_DNA"/>
</dbReference>
<evidence type="ECO:0000313" key="3">
    <source>
        <dbReference type="Proteomes" id="UP000600565"/>
    </source>
</evidence>
<proteinExistence type="predicted"/>
<dbReference type="RefSeq" id="WP_191705447.1">
    <property type="nucleotide sequence ID" value="NZ_JACSPW010000028.1"/>
</dbReference>
<comment type="caution">
    <text evidence="2">The sequence shown here is derived from an EMBL/GenBank/DDBJ whole genome shotgun (WGS) entry which is preliminary data.</text>
</comment>
<evidence type="ECO:0000313" key="2">
    <source>
        <dbReference type="EMBL" id="MBD8034965.1"/>
    </source>
</evidence>